<feature type="non-terminal residue" evidence="1">
    <location>
        <position position="42"/>
    </location>
</feature>
<dbReference type="EMBL" id="CAJVQB010026874">
    <property type="protein sequence ID" value="CAG8809447.1"/>
    <property type="molecule type" value="Genomic_DNA"/>
</dbReference>
<proteinExistence type="predicted"/>
<organism evidence="1 2">
    <name type="scientific">Gigaspora margarita</name>
    <dbReference type="NCBI Taxonomy" id="4874"/>
    <lineage>
        <taxon>Eukaryota</taxon>
        <taxon>Fungi</taxon>
        <taxon>Fungi incertae sedis</taxon>
        <taxon>Mucoromycota</taxon>
        <taxon>Glomeromycotina</taxon>
        <taxon>Glomeromycetes</taxon>
        <taxon>Diversisporales</taxon>
        <taxon>Gigasporaceae</taxon>
        <taxon>Gigaspora</taxon>
    </lineage>
</organism>
<reference evidence="1 2" key="1">
    <citation type="submission" date="2021-06" db="EMBL/GenBank/DDBJ databases">
        <authorList>
            <person name="Kallberg Y."/>
            <person name="Tangrot J."/>
            <person name="Rosling A."/>
        </authorList>
    </citation>
    <scope>NUCLEOTIDE SEQUENCE [LARGE SCALE GENOMIC DNA]</scope>
    <source>
        <strain evidence="1 2">120-4 pot B 10/14</strain>
    </source>
</reference>
<sequence length="42" mass="4563">MNQKLFILLLAIIFFGGLILSTNVLPAPAESQCPDPAPYCDK</sequence>
<evidence type="ECO:0000313" key="2">
    <source>
        <dbReference type="Proteomes" id="UP000789901"/>
    </source>
</evidence>
<comment type="caution">
    <text evidence="1">The sequence shown here is derived from an EMBL/GenBank/DDBJ whole genome shotgun (WGS) entry which is preliminary data.</text>
</comment>
<name>A0ABN7VZU8_GIGMA</name>
<protein>
    <submittedName>
        <fullName evidence="1">19963_t:CDS:1</fullName>
    </submittedName>
</protein>
<evidence type="ECO:0000313" key="1">
    <source>
        <dbReference type="EMBL" id="CAG8809447.1"/>
    </source>
</evidence>
<dbReference type="Proteomes" id="UP000789901">
    <property type="component" value="Unassembled WGS sequence"/>
</dbReference>
<keyword evidence="2" id="KW-1185">Reference proteome</keyword>
<accession>A0ABN7VZU8</accession>
<gene>
    <name evidence="1" type="ORF">GMARGA_LOCUS24893</name>
</gene>